<accession>A0AAE0BCB2</accession>
<dbReference type="Proteomes" id="UP001190700">
    <property type="component" value="Unassembled WGS sequence"/>
</dbReference>
<protein>
    <submittedName>
        <fullName evidence="1">Uncharacterized protein</fullName>
    </submittedName>
</protein>
<dbReference type="AlphaFoldDB" id="A0AAE0BCB2"/>
<evidence type="ECO:0000313" key="1">
    <source>
        <dbReference type="EMBL" id="KAK3233328.1"/>
    </source>
</evidence>
<keyword evidence="2" id="KW-1185">Reference proteome</keyword>
<dbReference type="EMBL" id="LGRX02035750">
    <property type="protein sequence ID" value="KAK3233328.1"/>
    <property type="molecule type" value="Genomic_DNA"/>
</dbReference>
<name>A0AAE0BCB2_9CHLO</name>
<reference evidence="1 2" key="1">
    <citation type="journal article" date="2015" name="Genome Biol. Evol.">
        <title>Comparative Genomics of a Bacterivorous Green Alga Reveals Evolutionary Causalities and Consequences of Phago-Mixotrophic Mode of Nutrition.</title>
        <authorList>
            <person name="Burns J.A."/>
            <person name="Paasch A."/>
            <person name="Narechania A."/>
            <person name="Kim E."/>
        </authorList>
    </citation>
    <scope>NUCLEOTIDE SEQUENCE [LARGE SCALE GENOMIC DNA]</scope>
    <source>
        <strain evidence="1 2">PLY_AMNH</strain>
    </source>
</reference>
<evidence type="ECO:0000313" key="2">
    <source>
        <dbReference type="Proteomes" id="UP001190700"/>
    </source>
</evidence>
<proteinExistence type="predicted"/>
<organism evidence="1 2">
    <name type="scientific">Cymbomonas tetramitiformis</name>
    <dbReference type="NCBI Taxonomy" id="36881"/>
    <lineage>
        <taxon>Eukaryota</taxon>
        <taxon>Viridiplantae</taxon>
        <taxon>Chlorophyta</taxon>
        <taxon>Pyramimonadophyceae</taxon>
        <taxon>Pyramimonadales</taxon>
        <taxon>Pyramimonadaceae</taxon>
        <taxon>Cymbomonas</taxon>
    </lineage>
</organism>
<sequence>MPPPPGLFVRTKSNVQIDDAECLSPKTLLAALEYNIGLKPEQRATNIKMFLIRNAKTQWEKVGTWDAKLEAQLQYHVAIGKHSDFSIVQSPAQFDIGDKYFGLHEKTNVDMSEIIKESLTKHFEELYGSHIEKWQTAISGGNSTAFADSVREVELYRCWSEFMSENAWRFQVHLEWEKLVPLITDCKETPRNFESSDGSRGLTYSVVATDIPVSELKDGFSFGIQRRPTSAVAESENPHDANIAQETDPIDLLALACAAFGDEPITHVFHISCHHEWQQHTGAENSCKRVLYIFTEEEYLVLDCSREYVD</sequence>
<comment type="caution">
    <text evidence="1">The sequence shown here is derived from an EMBL/GenBank/DDBJ whole genome shotgun (WGS) entry which is preliminary data.</text>
</comment>
<gene>
    <name evidence="1" type="ORF">CYMTET_56377</name>
</gene>